<reference evidence="4" key="1">
    <citation type="journal article" date="2019" name="Int. J. Syst. Evol. Microbiol.">
        <title>The Global Catalogue of Microorganisms (GCM) 10K type strain sequencing project: providing services to taxonomists for standard genome sequencing and annotation.</title>
        <authorList>
            <consortium name="The Broad Institute Genomics Platform"/>
            <consortium name="The Broad Institute Genome Sequencing Center for Infectious Disease"/>
            <person name="Wu L."/>
            <person name="Ma J."/>
        </authorList>
    </citation>
    <scope>NUCLEOTIDE SEQUENCE [LARGE SCALE GENOMIC DNA]</scope>
    <source>
        <strain evidence="4">CECT 8288</strain>
    </source>
</reference>
<evidence type="ECO:0000313" key="4">
    <source>
        <dbReference type="Proteomes" id="UP001595710"/>
    </source>
</evidence>
<evidence type="ECO:0000256" key="1">
    <source>
        <dbReference type="SAM" id="Phobius"/>
    </source>
</evidence>
<feature type="transmembrane region" description="Helical" evidence="1">
    <location>
        <begin position="16"/>
        <end position="37"/>
    </location>
</feature>
<dbReference type="EMBL" id="JBHRYN010000005">
    <property type="protein sequence ID" value="MFC3700449.1"/>
    <property type="molecule type" value="Genomic_DNA"/>
</dbReference>
<dbReference type="RefSeq" id="WP_377362078.1">
    <property type="nucleotide sequence ID" value="NZ_JBHRYN010000005.1"/>
</dbReference>
<keyword evidence="1" id="KW-0812">Transmembrane</keyword>
<comment type="caution">
    <text evidence="3">The sequence shown here is derived from an EMBL/GenBank/DDBJ whole genome shotgun (WGS) entry which is preliminary data.</text>
</comment>
<gene>
    <name evidence="3" type="ORF">ACFOND_02270</name>
</gene>
<protein>
    <submittedName>
        <fullName evidence="3">DUF6436 domain-containing protein</fullName>
    </submittedName>
</protein>
<keyword evidence="4" id="KW-1185">Reference proteome</keyword>
<name>A0ABV7WPS1_9GAMM</name>
<evidence type="ECO:0000259" key="2">
    <source>
        <dbReference type="Pfam" id="PF20029"/>
    </source>
</evidence>
<keyword evidence="1" id="KW-1133">Transmembrane helix</keyword>
<evidence type="ECO:0000313" key="3">
    <source>
        <dbReference type="EMBL" id="MFC3700449.1"/>
    </source>
</evidence>
<organism evidence="3 4">
    <name type="scientific">Reinekea marina</name>
    <dbReference type="NCBI Taxonomy" id="1310421"/>
    <lineage>
        <taxon>Bacteria</taxon>
        <taxon>Pseudomonadati</taxon>
        <taxon>Pseudomonadota</taxon>
        <taxon>Gammaproteobacteria</taxon>
        <taxon>Oceanospirillales</taxon>
        <taxon>Saccharospirillaceae</taxon>
        <taxon>Reinekea</taxon>
    </lineage>
</organism>
<sequence length="188" mass="20638">MKLNAKSSVSLTNSLTYRWTAVAIFVFALLVATAIWFQRTHVGWLIESVPEPITYLHSWQTAIDRNETLQHPAVIHHLPDHCLCTLLTIGHATNISRMAEQNGFSIAQVGTHHKGLGKSVELVIPKLSPTIAITDANGQIKYLGAYSEGVRCTNANSMVDSFLEGVSHLPRATIVGLDVKVCRCQLNP</sequence>
<dbReference type="Pfam" id="PF20029">
    <property type="entry name" value="DUF6436"/>
    <property type="match status" value="1"/>
</dbReference>
<dbReference type="InterPro" id="IPR045494">
    <property type="entry name" value="DUF6436"/>
</dbReference>
<keyword evidence="1" id="KW-0472">Membrane</keyword>
<proteinExistence type="predicted"/>
<feature type="domain" description="DUF6436" evidence="2">
    <location>
        <begin position="68"/>
        <end position="185"/>
    </location>
</feature>
<accession>A0ABV7WPS1</accession>
<dbReference type="Proteomes" id="UP001595710">
    <property type="component" value="Unassembled WGS sequence"/>
</dbReference>